<feature type="region of interest" description="Disordered" evidence="5">
    <location>
        <begin position="32"/>
        <end position="61"/>
    </location>
</feature>
<organism evidence="8 9">
    <name type="scientific">Cytobacillus oceanisediminis</name>
    <dbReference type="NCBI Taxonomy" id="665099"/>
    <lineage>
        <taxon>Bacteria</taxon>
        <taxon>Bacillati</taxon>
        <taxon>Bacillota</taxon>
        <taxon>Bacilli</taxon>
        <taxon>Bacillales</taxon>
        <taxon>Bacillaceae</taxon>
        <taxon>Cytobacillus</taxon>
    </lineage>
</organism>
<dbReference type="RefSeq" id="WP_110063651.1">
    <property type="nucleotide sequence ID" value="NZ_QGTW01000002.1"/>
</dbReference>
<feature type="transmembrane region" description="Helical" evidence="6">
    <location>
        <begin position="6"/>
        <end position="26"/>
    </location>
</feature>
<keyword evidence="3 4" id="KW-0408">Iron</keyword>
<evidence type="ECO:0000256" key="5">
    <source>
        <dbReference type="SAM" id="MobiDB-lite"/>
    </source>
</evidence>
<dbReference type="GO" id="GO:0009055">
    <property type="term" value="F:electron transfer activity"/>
    <property type="evidence" value="ECO:0007669"/>
    <property type="project" value="InterPro"/>
</dbReference>
<reference evidence="8 9" key="1">
    <citation type="submission" date="2018-05" db="EMBL/GenBank/DDBJ databases">
        <title>Freshwater and sediment microbial communities from various areas in North America, analyzing microbe dynamics in response to fracking.</title>
        <authorList>
            <person name="Lamendella R."/>
        </authorList>
    </citation>
    <scope>NUCLEOTIDE SEQUENCE [LARGE SCALE GENOMIC DNA]</scope>
    <source>
        <strain evidence="8 9">15_TX</strain>
    </source>
</reference>
<dbReference type="InterPro" id="IPR036909">
    <property type="entry name" value="Cyt_c-like_dom_sf"/>
</dbReference>
<keyword evidence="1 4" id="KW-0349">Heme</keyword>
<evidence type="ECO:0000256" key="6">
    <source>
        <dbReference type="SAM" id="Phobius"/>
    </source>
</evidence>
<evidence type="ECO:0000259" key="7">
    <source>
        <dbReference type="PROSITE" id="PS51007"/>
    </source>
</evidence>
<comment type="caution">
    <text evidence="8">The sequence shown here is derived from an EMBL/GenBank/DDBJ whole genome shotgun (WGS) entry which is preliminary data.</text>
</comment>
<dbReference type="Proteomes" id="UP000247150">
    <property type="component" value="Unassembled WGS sequence"/>
</dbReference>
<accession>A0A2V3A316</accession>
<feature type="compositionally biased region" description="Polar residues" evidence="5">
    <location>
        <begin position="44"/>
        <end position="61"/>
    </location>
</feature>
<evidence type="ECO:0000256" key="4">
    <source>
        <dbReference type="PROSITE-ProRule" id="PRU00433"/>
    </source>
</evidence>
<keyword evidence="6" id="KW-0812">Transmembrane</keyword>
<keyword evidence="6" id="KW-1133">Transmembrane helix</keyword>
<keyword evidence="2 4" id="KW-0479">Metal-binding</keyword>
<keyword evidence="6" id="KW-0472">Membrane</keyword>
<sequence>MKKPFIHFIISAILGLGLGYLVFDVLGGEDDPGKETAVQDHEASSTGETSQKTGETSSDSNTVTTVIAEENILQAKGCLGCHSVEGLNLQGGATGPDLSKAFNNVESKHSKPLKEFLKEPTTAVMSGVIDGNPLTEEDITQIADLLKQASESK</sequence>
<gene>
    <name evidence="8" type="ORF">DFO73_10295</name>
</gene>
<dbReference type="Gene3D" id="1.10.760.10">
    <property type="entry name" value="Cytochrome c-like domain"/>
    <property type="match status" value="1"/>
</dbReference>
<dbReference type="OrthoDB" id="2680585at2"/>
<evidence type="ECO:0000313" key="8">
    <source>
        <dbReference type="EMBL" id="PWW31101.1"/>
    </source>
</evidence>
<dbReference type="SUPFAM" id="SSF46626">
    <property type="entry name" value="Cytochrome c"/>
    <property type="match status" value="1"/>
</dbReference>
<evidence type="ECO:0000313" key="9">
    <source>
        <dbReference type="Proteomes" id="UP000247150"/>
    </source>
</evidence>
<proteinExistence type="predicted"/>
<dbReference type="EMBL" id="QGTW01000002">
    <property type="protein sequence ID" value="PWW31101.1"/>
    <property type="molecule type" value="Genomic_DNA"/>
</dbReference>
<dbReference type="Pfam" id="PF00034">
    <property type="entry name" value="Cytochrom_C"/>
    <property type="match status" value="1"/>
</dbReference>
<evidence type="ECO:0000256" key="3">
    <source>
        <dbReference type="ARBA" id="ARBA00023004"/>
    </source>
</evidence>
<feature type="domain" description="Cytochrome c" evidence="7">
    <location>
        <begin position="64"/>
        <end position="150"/>
    </location>
</feature>
<evidence type="ECO:0000256" key="2">
    <source>
        <dbReference type="ARBA" id="ARBA00022723"/>
    </source>
</evidence>
<protein>
    <recommendedName>
        <fullName evidence="7">Cytochrome c domain-containing protein</fullName>
    </recommendedName>
</protein>
<dbReference type="AlphaFoldDB" id="A0A2V3A316"/>
<dbReference type="GO" id="GO:0020037">
    <property type="term" value="F:heme binding"/>
    <property type="evidence" value="ECO:0007669"/>
    <property type="project" value="InterPro"/>
</dbReference>
<dbReference type="InterPro" id="IPR009056">
    <property type="entry name" value="Cyt_c-like_dom"/>
</dbReference>
<dbReference type="PROSITE" id="PS51007">
    <property type="entry name" value="CYTC"/>
    <property type="match status" value="1"/>
</dbReference>
<name>A0A2V3A316_9BACI</name>
<feature type="compositionally biased region" description="Basic and acidic residues" evidence="5">
    <location>
        <begin position="32"/>
        <end position="43"/>
    </location>
</feature>
<dbReference type="GO" id="GO:0046872">
    <property type="term" value="F:metal ion binding"/>
    <property type="evidence" value="ECO:0007669"/>
    <property type="project" value="UniProtKB-KW"/>
</dbReference>
<evidence type="ECO:0000256" key="1">
    <source>
        <dbReference type="ARBA" id="ARBA00022617"/>
    </source>
</evidence>